<sequence>MTPPTKTPKPNNGIPLSPSQSQSHPIRPNPPPGINNIKTTPKYHSPNNPNNPLHPSTHIITILPSPDKVKDEVRLPQPTSPKPQTPNPKPQVPSPQSGKRQKMCTSTIRTYKCGCVYDERTTRCPESHRNPASTPEREACAGIVVERIGAVDGPCEECARLQEEPVEVYSDGAVYESDAGGGAADADADDVTYETLNNRPPAGPRTYAAGVWEREGRLMYDFKDWVKSRTGRYGHGHGHGHGKMQQQQQQGGNARCGKCPPPPLPPPPPYDGLDDDDDKQ</sequence>
<feature type="compositionally biased region" description="Polar residues" evidence="1">
    <location>
        <begin position="94"/>
        <end position="103"/>
    </location>
</feature>
<dbReference type="EMBL" id="KZ825514">
    <property type="protein sequence ID" value="PYI30520.1"/>
    <property type="molecule type" value="Genomic_DNA"/>
</dbReference>
<dbReference type="AlphaFoldDB" id="A0A2V5IPP1"/>
<name>A0A2V5IPP1_9EURO</name>
<feature type="compositionally biased region" description="Pro residues" evidence="1">
    <location>
        <begin position="78"/>
        <end position="93"/>
    </location>
</feature>
<feature type="compositionally biased region" description="Basic residues" evidence="1">
    <location>
        <begin position="229"/>
        <end position="242"/>
    </location>
</feature>
<evidence type="ECO:0000256" key="1">
    <source>
        <dbReference type="SAM" id="MobiDB-lite"/>
    </source>
</evidence>
<accession>A0A2V5IPP1</accession>
<reference evidence="2 3" key="1">
    <citation type="submission" date="2018-02" db="EMBL/GenBank/DDBJ databases">
        <title>The genomes of Aspergillus section Nigri reveals drivers in fungal speciation.</title>
        <authorList>
            <consortium name="DOE Joint Genome Institute"/>
            <person name="Vesth T.C."/>
            <person name="Nybo J."/>
            <person name="Theobald S."/>
            <person name="Brandl J."/>
            <person name="Frisvad J.C."/>
            <person name="Nielsen K.F."/>
            <person name="Lyhne E.K."/>
            <person name="Kogle M.E."/>
            <person name="Kuo A."/>
            <person name="Riley R."/>
            <person name="Clum A."/>
            <person name="Nolan M."/>
            <person name="Lipzen A."/>
            <person name="Salamov A."/>
            <person name="Henrissat B."/>
            <person name="Wiebenga A."/>
            <person name="De vries R.P."/>
            <person name="Grigoriev I.V."/>
            <person name="Mortensen U.H."/>
            <person name="Andersen M.R."/>
            <person name="Baker S.E."/>
        </authorList>
    </citation>
    <scope>NUCLEOTIDE SEQUENCE [LARGE SCALE GENOMIC DNA]</scope>
    <source>
        <strain evidence="2 3">CBS 114.80</strain>
    </source>
</reference>
<dbReference type="Proteomes" id="UP000248817">
    <property type="component" value="Unassembled WGS sequence"/>
</dbReference>
<feature type="region of interest" description="Disordered" evidence="1">
    <location>
        <begin position="229"/>
        <end position="280"/>
    </location>
</feature>
<gene>
    <name evidence="2" type="ORF">BP00DRAFT_416309</name>
</gene>
<evidence type="ECO:0000313" key="3">
    <source>
        <dbReference type="Proteomes" id="UP000248817"/>
    </source>
</evidence>
<organism evidence="2 3">
    <name type="scientific">Aspergillus indologenus CBS 114.80</name>
    <dbReference type="NCBI Taxonomy" id="1450541"/>
    <lineage>
        <taxon>Eukaryota</taxon>
        <taxon>Fungi</taxon>
        <taxon>Dikarya</taxon>
        <taxon>Ascomycota</taxon>
        <taxon>Pezizomycotina</taxon>
        <taxon>Eurotiomycetes</taxon>
        <taxon>Eurotiomycetidae</taxon>
        <taxon>Eurotiales</taxon>
        <taxon>Aspergillaceae</taxon>
        <taxon>Aspergillus</taxon>
        <taxon>Aspergillus subgen. Circumdati</taxon>
    </lineage>
</organism>
<proteinExistence type="predicted"/>
<feature type="compositionally biased region" description="Pro residues" evidence="1">
    <location>
        <begin position="259"/>
        <end position="270"/>
    </location>
</feature>
<keyword evidence="3" id="KW-1185">Reference proteome</keyword>
<feature type="compositionally biased region" description="Low complexity" evidence="1">
    <location>
        <begin position="243"/>
        <end position="252"/>
    </location>
</feature>
<evidence type="ECO:0000313" key="2">
    <source>
        <dbReference type="EMBL" id="PYI30520.1"/>
    </source>
</evidence>
<protein>
    <submittedName>
        <fullName evidence="2">Uncharacterized protein</fullName>
    </submittedName>
</protein>
<feature type="region of interest" description="Disordered" evidence="1">
    <location>
        <begin position="1"/>
        <end position="103"/>
    </location>
</feature>